<evidence type="ECO:0000256" key="5">
    <source>
        <dbReference type="ARBA" id="ARBA00023136"/>
    </source>
</evidence>
<dbReference type="InterPro" id="IPR039163">
    <property type="entry name" value="EMC7"/>
</dbReference>
<feature type="domain" description="ER membrane protein complex subunit 7 beta-sandwich" evidence="8">
    <location>
        <begin position="54"/>
        <end position="159"/>
    </location>
</feature>
<keyword evidence="5 6" id="KW-0472">Membrane</keyword>
<organism evidence="9 10">
    <name type="scientific">Polysphondylium violaceum</name>
    <dbReference type="NCBI Taxonomy" id="133409"/>
    <lineage>
        <taxon>Eukaryota</taxon>
        <taxon>Amoebozoa</taxon>
        <taxon>Evosea</taxon>
        <taxon>Eumycetozoa</taxon>
        <taxon>Dictyostelia</taxon>
        <taxon>Dictyosteliales</taxon>
        <taxon>Dictyosteliaceae</taxon>
        <taxon>Polysphondylium</taxon>
    </lineage>
</organism>
<feature type="transmembrane region" description="Helical" evidence="6">
    <location>
        <begin position="152"/>
        <end position="171"/>
    </location>
</feature>
<evidence type="ECO:0000256" key="7">
    <source>
        <dbReference type="SAM" id="SignalP"/>
    </source>
</evidence>
<dbReference type="Proteomes" id="UP000695562">
    <property type="component" value="Unassembled WGS sequence"/>
</dbReference>
<proteinExistence type="predicted"/>
<dbReference type="GO" id="GO:0072546">
    <property type="term" value="C:EMC complex"/>
    <property type="evidence" value="ECO:0007669"/>
    <property type="project" value="TreeGrafter"/>
</dbReference>
<evidence type="ECO:0000256" key="2">
    <source>
        <dbReference type="ARBA" id="ARBA00022692"/>
    </source>
</evidence>
<evidence type="ECO:0000256" key="3">
    <source>
        <dbReference type="ARBA" id="ARBA00022729"/>
    </source>
</evidence>
<comment type="subcellular location">
    <subcellularLocation>
        <location evidence="1">Membrane</location>
        <topology evidence="1">Single-pass membrane protein</topology>
    </subcellularLocation>
</comment>
<dbReference type="PANTHER" id="PTHR13605">
    <property type="entry name" value="ER MEMBRANE PROTEIN COMPLEX SUBUNIT 7"/>
    <property type="match status" value="1"/>
</dbReference>
<dbReference type="OrthoDB" id="16218at2759"/>
<evidence type="ECO:0000256" key="1">
    <source>
        <dbReference type="ARBA" id="ARBA00004167"/>
    </source>
</evidence>
<keyword evidence="2 6" id="KW-0812">Transmembrane</keyword>
<evidence type="ECO:0000259" key="8">
    <source>
        <dbReference type="Pfam" id="PF09430"/>
    </source>
</evidence>
<keyword evidence="4 6" id="KW-1133">Transmembrane helix</keyword>
<name>A0A8J4PQ43_9MYCE</name>
<keyword evidence="10" id="KW-1185">Reference proteome</keyword>
<dbReference type="AlphaFoldDB" id="A0A8J4PQ43"/>
<feature type="signal peptide" evidence="7">
    <location>
        <begin position="1"/>
        <end position="20"/>
    </location>
</feature>
<evidence type="ECO:0000256" key="4">
    <source>
        <dbReference type="ARBA" id="ARBA00022989"/>
    </source>
</evidence>
<protein>
    <recommendedName>
        <fullName evidence="8">ER membrane protein complex subunit 7 beta-sandwich domain-containing protein</fullName>
    </recommendedName>
</protein>
<accession>A0A8J4PQ43</accession>
<feature type="chain" id="PRO_5035153679" description="ER membrane protein complex subunit 7 beta-sandwich domain-containing protein" evidence="7">
    <location>
        <begin position="21"/>
        <end position="210"/>
    </location>
</feature>
<reference evidence="9" key="1">
    <citation type="submission" date="2020-01" db="EMBL/GenBank/DDBJ databases">
        <title>Development of genomics and gene disruption for Polysphondylium violaceum indicates a role for the polyketide synthase stlB in stalk morphogenesis.</title>
        <authorList>
            <person name="Narita B."/>
            <person name="Kawabe Y."/>
            <person name="Kin K."/>
            <person name="Saito T."/>
            <person name="Gibbs R."/>
            <person name="Kuspa A."/>
            <person name="Muzny D."/>
            <person name="Queller D."/>
            <person name="Richards S."/>
            <person name="Strassman J."/>
            <person name="Sucgang R."/>
            <person name="Worley K."/>
            <person name="Schaap P."/>
        </authorList>
    </citation>
    <scope>NUCLEOTIDE SEQUENCE</scope>
    <source>
        <strain evidence="9">QSvi11</strain>
    </source>
</reference>
<evidence type="ECO:0000313" key="9">
    <source>
        <dbReference type="EMBL" id="KAF2070806.1"/>
    </source>
</evidence>
<keyword evidence="3 7" id="KW-0732">Signal</keyword>
<dbReference type="InterPro" id="IPR019008">
    <property type="entry name" value="Beta_sandwich_EMC7"/>
</dbReference>
<sequence length="210" mass="23646">MKDTGLYCLVLVLCICIVNGQSTTATASKSTAASKVNKLEGKLAGVNDIKYHLTKVNLIDNTNYNEYSVIPDKAGSFAFYNISSGFYTMEIECFQYIFYQYKVDVLNNKIKNQIKVRPAENETIIMPQPLVLKPMSRGLYFQQHVPFNIFSLFQNPMVISIGFTSVMIYLLPKMSSFVNEAAQEEGMVKPKQGPELLQKVPDWGQALITN</sequence>
<gene>
    <name evidence="9" type="ORF">CYY_007874</name>
</gene>
<comment type="caution">
    <text evidence="9">The sequence shown here is derived from an EMBL/GenBank/DDBJ whole genome shotgun (WGS) entry which is preliminary data.</text>
</comment>
<dbReference type="EMBL" id="AJWJ01000444">
    <property type="protein sequence ID" value="KAF2070806.1"/>
    <property type="molecule type" value="Genomic_DNA"/>
</dbReference>
<dbReference type="PANTHER" id="PTHR13605:SF4">
    <property type="entry name" value="ER MEMBRANE PROTEIN COMPLEX SUBUNIT 7"/>
    <property type="match status" value="1"/>
</dbReference>
<evidence type="ECO:0000256" key="6">
    <source>
        <dbReference type="SAM" id="Phobius"/>
    </source>
</evidence>
<evidence type="ECO:0000313" key="10">
    <source>
        <dbReference type="Proteomes" id="UP000695562"/>
    </source>
</evidence>
<dbReference type="Pfam" id="PF09430">
    <property type="entry name" value="EMC7_beta-sandw"/>
    <property type="match status" value="1"/>
</dbReference>